<organism evidence="2 3">
    <name type="scientific">Kwoniella heveanensis BCC8398</name>
    <dbReference type="NCBI Taxonomy" id="1296120"/>
    <lineage>
        <taxon>Eukaryota</taxon>
        <taxon>Fungi</taxon>
        <taxon>Dikarya</taxon>
        <taxon>Basidiomycota</taxon>
        <taxon>Agaricomycotina</taxon>
        <taxon>Tremellomycetes</taxon>
        <taxon>Tremellales</taxon>
        <taxon>Cryptococcaceae</taxon>
        <taxon>Kwoniella</taxon>
    </lineage>
</organism>
<sequence>MFIFLSYLPLTLFAFVSLLCPRPALADNLFIGCGDELIDYEMIFTTPSKNVCHTMCKTRSYEYYTHRADEGECMCYTYPPNAGAYIAGGPGSCGDDEMQYNIIKSSWSFEGCFPWFNMTMKPSDSFKACMDGCTTDEFAIAQPTGDFPGYTNCACAKKSDIVGVDQGEGDCDYERFYVYTHVPTPVPTTRRAKRALVIARRRAWQPRGPY</sequence>
<accession>A0A1B9GXI5</accession>
<keyword evidence="3" id="KW-1185">Reference proteome</keyword>
<evidence type="ECO:0000313" key="3">
    <source>
        <dbReference type="Proteomes" id="UP000092666"/>
    </source>
</evidence>
<feature type="signal peptide" evidence="1">
    <location>
        <begin position="1"/>
        <end position="26"/>
    </location>
</feature>
<dbReference type="Proteomes" id="UP000092666">
    <property type="component" value="Unassembled WGS sequence"/>
</dbReference>
<dbReference type="OrthoDB" id="2560445at2759"/>
<reference evidence="3" key="2">
    <citation type="submission" date="2013-12" db="EMBL/GenBank/DDBJ databases">
        <title>Evolution of pathogenesis and genome organization in the Tremellales.</title>
        <authorList>
            <person name="Cuomo C."/>
            <person name="Litvintseva A."/>
            <person name="Heitman J."/>
            <person name="Chen Y."/>
            <person name="Sun S."/>
            <person name="Springer D."/>
            <person name="Dromer F."/>
            <person name="Young S."/>
            <person name="Zeng Q."/>
            <person name="Chapman S."/>
            <person name="Gujja S."/>
            <person name="Saif S."/>
            <person name="Birren B."/>
        </authorList>
    </citation>
    <scope>NUCLEOTIDE SEQUENCE [LARGE SCALE GENOMIC DNA]</scope>
    <source>
        <strain evidence="3">BCC8398</strain>
    </source>
</reference>
<evidence type="ECO:0000256" key="1">
    <source>
        <dbReference type="SAM" id="SignalP"/>
    </source>
</evidence>
<keyword evidence="1" id="KW-0732">Signal</keyword>
<dbReference type="EMBL" id="KI669497">
    <property type="protein sequence ID" value="OCF35747.1"/>
    <property type="molecule type" value="Genomic_DNA"/>
</dbReference>
<evidence type="ECO:0008006" key="4">
    <source>
        <dbReference type="Google" id="ProtNLM"/>
    </source>
</evidence>
<dbReference type="AlphaFoldDB" id="A0A1B9GXI5"/>
<proteinExistence type="predicted"/>
<gene>
    <name evidence="2" type="ORF">I316_02237</name>
</gene>
<protein>
    <recommendedName>
        <fullName evidence="4">WSC domain-containing protein</fullName>
    </recommendedName>
</protein>
<evidence type="ECO:0000313" key="2">
    <source>
        <dbReference type="EMBL" id="OCF35747.1"/>
    </source>
</evidence>
<name>A0A1B9GXI5_9TREE</name>
<feature type="chain" id="PRO_5008627447" description="WSC domain-containing protein" evidence="1">
    <location>
        <begin position="27"/>
        <end position="210"/>
    </location>
</feature>
<reference evidence="2 3" key="1">
    <citation type="submission" date="2013-07" db="EMBL/GenBank/DDBJ databases">
        <title>The Genome Sequence of Cryptococcus heveanensis BCC8398.</title>
        <authorList>
            <consortium name="The Broad Institute Genome Sequencing Platform"/>
            <person name="Cuomo C."/>
            <person name="Litvintseva A."/>
            <person name="Chen Y."/>
            <person name="Heitman J."/>
            <person name="Sun S."/>
            <person name="Springer D."/>
            <person name="Dromer F."/>
            <person name="Young S.K."/>
            <person name="Zeng Q."/>
            <person name="Gargeya S."/>
            <person name="Fitzgerald M."/>
            <person name="Abouelleil A."/>
            <person name="Alvarado L."/>
            <person name="Berlin A.M."/>
            <person name="Chapman S.B."/>
            <person name="Dewar J."/>
            <person name="Goldberg J."/>
            <person name="Griggs A."/>
            <person name="Gujja S."/>
            <person name="Hansen M."/>
            <person name="Howarth C."/>
            <person name="Imamovic A."/>
            <person name="Larimer J."/>
            <person name="McCowan C."/>
            <person name="Murphy C."/>
            <person name="Pearson M."/>
            <person name="Priest M."/>
            <person name="Roberts A."/>
            <person name="Saif S."/>
            <person name="Shea T."/>
            <person name="Sykes S."/>
            <person name="Wortman J."/>
            <person name="Nusbaum C."/>
            <person name="Birren B."/>
        </authorList>
    </citation>
    <scope>NUCLEOTIDE SEQUENCE [LARGE SCALE GENOMIC DNA]</scope>
    <source>
        <strain evidence="2 3">BCC8398</strain>
    </source>
</reference>